<keyword evidence="2" id="KW-0812">Transmembrane</keyword>
<gene>
    <name evidence="3" type="ORF">SLEP1_g11080</name>
</gene>
<dbReference type="GO" id="GO:0048731">
    <property type="term" value="P:system development"/>
    <property type="evidence" value="ECO:0007669"/>
    <property type="project" value="InterPro"/>
</dbReference>
<keyword evidence="2" id="KW-1133">Transmembrane helix</keyword>
<comment type="caution">
    <text evidence="3">The sequence shown here is derived from an EMBL/GenBank/DDBJ whole genome shotgun (WGS) entry which is preliminary data.</text>
</comment>
<proteinExistence type="predicted"/>
<keyword evidence="4" id="KW-1185">Reference proteome</keyword>
<sequence length="104" mass="11556">MTVSIELRRRYGGGTAAIFLFFCVVFIFAGFSNFHFTVHGEKGNHQTHHYHLPRKARVLMDSTTVSFHAPPPTSADPAEAKGPPDTVYGDDKRIIHTGPNPLHN</sequence>
<dbReference type="InterPro" id="IPR033249">
    <property type="entry name" value="CLE_plant"/>
</dbReference>
<dbReference type="PANTHER" id="PTHR34545:SF7">
    <property type="entry name" value="CLAVATA3_ESR (CLE)-RELATED PROTEIN 16"/>
    <property type="match status" value="1"/>
</dbReference>
<organism evidence="3 4">
    <name type="scientific">Rubroshorea leprosula</name>
    <dbReference type="NCBI Taxonomy" id="152421"/>
    <lineage>
        <taxon>Eukaryota</taxon>
        <taxon>Viridiplantae</taxon>
        <taxon>Streptophyta</taxon>
        <taxon>Embryophyta</taxon>
        <taxon>Tracheophyta</taxon>
        <taxon>Spermatophyta</taxon>
        <taxon>Magnoliopsida</taxon>
        <taxon>eudicotyledons</taxon>
        <taxon>Gunneridae</taxon>
        <taxon>Pentapetalae</taxon>
        <taxon>rosids</taxon>
        <taxon>malvids</taxon>
        <taxon>Malvales</taxon>
        <taxon>Dipterocarpaceae</taxon>
        <taxon>Rubroshorea</taxon>
    </lineage>
</organism>
<protein>
    <submittedName>
        <fullName evidence="3">Uncharacterized protein</fullName>
    </submittedName>
</protein>
<feature type="transmembrane region" description="Helical" evidence="2">
    <location>
        <begin position="12"/>
        <end position="31"/>
    </location>
</feature>
<feature type="region of interest" description="Disordered" evidence="1">
    <location>
        <begin position="67"/>
        <end position="104"/>
    </location>
</feature>
<dbReference type="AlphaFoldDB" id="A0AAV5IJF1"/>
<dbReference type="EMBL" id="BPVZ01000012">
    <property type="protein sequence ID" value="GKU98023.1"/>
    <property type="molecule type" value="Genomic_DNA"/>
</dbReference>
<name>A0AAV5IJF1_9ROSI</name>
<keyword evidence="2" id="KW-0472">Membrane</keyword>
<dbReference type="PANTHER" id="PTHR34545">
    <property type="entry name" value="CLAVATA3/ESR (CLE)-RELATED PROTEIN 22"/>
    <property type="match status" value="1"/>
</dbReference>
<reference evidence="3 4" key="1">
    <citation type="journal article" date="2021" name="Commun. Biol.">
        <title>The genome of Shorea leprosula (Dipterocarpaceae) highlights the ecological relevance of drought in aseasonal tropical rainforests.</title>
        <authorList>
            <person name="Ng K.K.S."/>
            <person name="Kobayashi M.J."/>
            <person name="Fawcett J.A."/>
            <person name="Hatakeyama M."/>
            <person name="Paape T."/>
            <person name="Ng C.H."/>
            <person name="Ang C.C."/>
            <person name="Tnah L.H."/>
            <person name="Lee C.T."/>
            <person name="Nishiyama T."/>
            <person name="Sese J."/>
            <person name="O'Brien M.J."/>
            <person name="Copetti D."/>
            <person name="Mohd Noor M.I."/>
            <person name="Ong R.C."/>
            <person name="Putra M."/>
            <person name="Sireger I.Z."/>
            <person name="Indrioko S."/>
            <person name="Kosugi Y."/>
            <person name="Izuno A."/>
            <person name="Isagi Y."/>
            <person name="Lee S.L."/>
            <person name="Shimizu K.K."/>
        </authorList>
    </citation>
    <scope>NUCLEOTIDE SEQUENCE [LARGE SCALE GENOMIC DNA]</scope>
    <source>
        <strain evidence="3">214</strain>
    </source>
</reference>
<dbReference type="Proteomes" id="UP001054252">
    <property type="component" value="Unassembled WGS sequence"/>
</dbReference>
<evidence type="ECO:0000256" key="1">
    <source>
        <dbReference type="SAM" id="MobiDB-lite"/>
    </source>
</evidence>
<evidence type="ECO:0000313" key="4">
    <source>
        <dbReference type="Proteomes" id="UP001054252"/>
    </source>
</evidence>
<evidence type="ECO:0000256" key="2">
    <source>
        <dbReference type="SAM" id="Phobius"/>
    </source>
</evidence>
<accession>A0AAV5IJF1</accession>
<evidence type="ECO:0000313" key="3">
    <source>
        <dbReference type="EMBL" id="GKU98023.1"/>
    </source>
</evidence>